<dbReference type="CDD" id="cd00161">
    <property type="entry name" value="beta-trefoil_Ricin-like"/>
    <property type="match status" value="1"/>
</dbReference>
<dbReference type="Proteomes" id="UP000740883">
    <property type="component" value="Unassembled WGS sequence"/>
</dbReference>
<comment type="caution">
    <text evidence="1">The sequence shown here is derived from an EMBL/GenBank/DDBJ whole genome shotgun (WGS) entry which is preliminary data.</text>
</comment>
<dbReference type="Gene3D" id="2.80.10.50">
    <property type="match status" value="1"/>
</dbReference>
<proteinExistence type="predicted"/>
<reference evidence="1 2" key="1">
    <citation type="journal article" date="2020" name="Genome Biol. Evol.">
        <title>Comparative genomics of strictly vertically transmitted, feminizing microsporidia endosymbionts of amphipod crustaceans.</title>
        <authorList>
            <person name="Cormier A."/>
            <person name="Chebbi M.A."/>
            <person name="Giraud I."/>
            <person name="Wattier R."/>
            <person name="Teixeira M."/>
            <person name="Gilbert C."/>
            <person name="Rigaud T."/>
            <person name="Cordaux R."/>
        </authorList>
    </citation>
    <scope>NUCLEOTIDE SEQUENCE [LARGE SCALE GENOMIC DNA]</scope>
    <source>
        <strain evidence="1 2">Ou3-Ou53</strain>
    </source>
</reference>
<evidence type="ECO:0008006" key="3">
    <source>
        <dbReference type="Google" id="ProtNLM"/>
    </source>
</evidence>
<evidence type="ECO:0000313" key="2">
    <source>
        <dbReference type="Proteomes" id="UP000740883"/>
    </source>
</evidence>
<dbReference type="OrthoDB" id="10566863at2759"/>
<gene>
    <name evidence="1" type="ORF">NGRA_2673</name>
</gene>
<dbReference type="EMBL" id="SBJO01000345">
    <property type="protein sequence ID" value="KAF9761407.1"/>
    <property type="molecule type" value="Genomic_DNA"/>
</dbReference>
<sequence>MSLQFYLKHSRDENYFCTKLGKDSNTLTFCPTTNDALDLEITHVKDGIVTIKPTSGGNKTFDIANGDKLIVYPHHGGLNQQFTLIMVAPNRFAIKNRGKCVEYMSDTTFYHLKNCTFTNHQIFTIIPNEQEKLELSGAPDESYYGNSQQISLSTQEYVNEPTNEVEIPTIKKARKGKHGRKHCHLKCY</sequence>
<organism evidence="1 2">
    <name type="scientific">Nosema granulosis</name>
    <dbReference type="NCBI Taxonomy" id="83296"/>
    <lineage>
        <taxon>Eukaryota</taxon>
        <taxon>Fungi</taxon>
        <taxon>Fungi incertae sedis</taxon>
        <taxon>Microsporidia</taxon>
        <taxon>Nosematidae</taxon>
        <taxon>Nosema</taxon>
    </lineage>
</organism>
<name>A0A9P6GZE6_9MICR</name>
<dbReference type="SUPFAM" id="SSF50370">
    <property type="entry name" value="Ricin B-like lectins"/>
    <property type="match status" value="1"/>
</dbReference>
<evidence type="ECO:0000313" key="1">
    <source>
        <dbReference type="EMBL" id="KAF9761407.1"/>
    </source>
</evidence>
<dbReference type="InterPro" id="IPR035992">
    <property type="entry name" value="Ricin_B-like_lectins"/>
</dbReference>
<accession>A0A9P6GZE6</accession>
<keyword evidence="2" id="KW-1185">Reference proteome</keyword>
<dbReference type="AlphaFoldDB" id="A0A9P6GZE6"/>
<protein>
    <recommendedName>
        <fullName evidence="3">Ricin B lectin domain-containing protein</fullName>
    </recommendedName>
</protein>